<dbReference type="AlphaFoldDB" id="A0A511NGB0"/>
<dbReference type="Proteomes" id="UP000321245">
    <property type="component" value="Unassembled WGS sequence"/>
</dbReference>
<reference evidence="3 4" key="1">
    <citation type="submission" date="2019-07" db="EMBL/GenBank/DDBJ databases">
        <title>Whole genome shotgun sequence of Empedobacter brevis NBRC 14943.</title>
        <authorList>
            <person name="Hosoyama A."/>
            <person name="Uohara A."/>
            <person name="Ohji S."/>
            <person name="Ichikawa N."/>
        </authorList>
    </citation>
    <scope>NUCLEOTIDE SEQUENCE [LARGE SCALE GENOMIC DNA]</scope>
    <source>
        <strain evidence="3 4">NBRC 14943</strain>
    </source>
</reference>
<gene>
    <name evidence="3" type="ORF">EB1_16450</name>
</gene>
<feature type="domain" description="DUF2007" evidence="2">
    <location>
        <begin position="10"/>
        <end position="69"/>
    </location>
</feature>
<dbReference type="Gene3D" id="3.30.70.790">
    <property type="entry name" value="UreE, C-terminal domain"/>
    <property type="match status" value="1"/>
</dbReference>
<feature type="transmembrane region" description="Helical" evidence="1">
    <location>
        <begin position="104"/>
        <end position="121"/>
    </location>
</feature>
<accession>A0A511NGB0</accession>
<keyword evidence="4" id="KW-1185">Reference proteome</keyword>
<proteinExistence type="predicted"/>
<keyword evidence="1" id="KW-0812">Transmembrane</keyword>
<dbReference type="InterPro" id="IPR018551">
    <property type="entry name" value="DUF2007"/>
</dbReference>
<dbReference type="RefSeq" id="WP_019974555.1">
    <property type="nucleotide sequence ID" value="NZ_BJXC01000009.1"/>
</dbReference>
<evidence type="ECO:0000313" key="3">
    <source>
        <dbReference type="EMBL" id="GEM51855.1"/>
    </source>
</evidence>
<protein>
    <recommendedName>
        <fullName evidence="2">DUF2007 domain-containing protein</fullName>
    </recommendedName>
</protein>
<comment type="caution">
    <text evidence="3">The sequence shown here is derived from an EMBL/GenBank/DDBJ whole genome shotgun (WGS) entry which is preliminary data.</text>
</comment>
<keyword evidence="1" id="KW-0472">Membrane</keyword>
<evidence type="ECO:0000313" key="4">
    <source>
        <dbReference type="Proteomes" id="UP000321245"/>
    </source>
</evidence>
<dbReference type="EMBL" id="BJXC01000009">
    <property type="protein sequence ID" value="GEM51855.1"/>
    <property type="molecule type" value="Genomic_DNA"/>
</dbReference>
<dbReference type="STRING" id="1218108.GCA_000382425_01044"/>
<dbReference type="Pfam" id="PF09413">
    <property type="entry name" value="DUF2007"/>
    <property type="match status" value="1"/>
</dbReference>
<dbReference type="SUPFAM" id="SSF54913">
    <property type="entry name" value="GlnB-like"/>
    <property type="match status" value="1"/>
</dbReference>
<dbReference type="OrthoDB" id="8480302at2"/>
<dbReference type="GeneID" id="84649265"/>
<keyword evidence="1" id="KW-1133">Transmembrane helix</keyword>
<evidence type="ECO:0000256" key="1">
    <source>
        <dbReference type="SAM" id="Phobius"/>
    </source>
</evidence>
<organism evidence="3 4">
    <name type="scientific">Empedobacter brevis NBRC 14943 = ATCC 43319</name>
    <dbReference type="NCBI Taxonomy" id="1218108"/>
    <lineage>
        <taxon>Bacteria</taxon>
        <taxon>Pseudomonadati</taxon>
        <taxon>Bacteroidota</taxon>
        <taxon>Flavobacteriia</taxon>
        <taxon>Flavobacteriales</taxon>
        <taxon>Weeksellaceae</taxon>
        <taxon>Empedobacter</taxon>
    </lineage>
</organism>
<dbReference type="InterPro" id="IPR011322">
    <property type="entry name" value="N-reg_PII-like_a/b"/>
</dbReference>
<evidence type="ECO:0000259" key="2">
    <source>
        <dbReference type="Pfam" id="PF09413"/>
    </source>
</evidence>
<name>A0A511NGB0_9FLAO</name>
<sequence length="136" mass="15596">MELITLKVFDSAIEAHILRTKLESEQIDAFVFDEHSVGMNPLYGQALGGVKVKIKKEDSIRANEVLEEIDQLDYTNDLDEIIACPKCGSKEYYSNYKSMKGTKGLLSILASVFFWVYPIYYKTVFKCKKCDEEFNV</sequence>